<feature type="region of interest" description="Disordered" evidence="1">
    <location>
        <begin position="184"/>
        <end position="208"/>
    </location>
</feature>
<dbReference type="WBParaSite" id="SPAL_0001277100.1">
    <property type="protein sequence ID" value="SPAL_0001277100.1"/>
    <property type="gene ID" value="SPAL_0001277100"/>
</dbReference>
<dbReference type="AlphaFoldDB" id="A0A0N5C489"/>
<dbReference type="Proteomes" id="UP000046392">
    <property type="component" value="Unplaced"/>
</dbReference>
<accession>A0A0N5C489</accession>
<proteinExistence type="predicted"/>
<reference evidence="3" key="1">
    <citation type="submission" date="2017-02" db="UniProtKB">
        <authorList>
            <consortium name="WormBaseParasite"/>
        </authorList>
    </citation>
    <scope>IDENTIFICATION</scope>
</reference>
<evidence type="ECO:0000313" key="3">
    <source>
        <dbReference type="WBParaSite" id="SPAL_0001277100.1"/>
    </source>
</evidence>
<feature type="compositionally biased region" description="Basic and acidic residues" evidence="1">
    <location>
        <begin position="186"/>
        <end position="208"/>
    </location>
</feature>
<keyword evidence="2" id="KW-1185">Reference proteome</keyword>
<name>A0A0N5C489_STREA</name>
<evidence type="ECO:0000256" key="1">
    <source>
        <dbReference type="SAM" id="MobiDB-lite"/>
    </source>
</evidence>
<organism evidence="2 3">
    <name type="scientific">Strongyloides papillosus</name>
    <name type="common">Intestinal threadworm</name>
    <dbReference type="NCBI Taxonomy" id="174720"/>
    <lineage>
        <taxon>Eukaryota</taxon>
        <taxon>Metazoa</taxon>
        <taxon>Ecdysozoa</taxon>
        <taxon>Nematoda</taxon>
        <taxon>Chromadorea</taxon>
        <taxon>Rhabditida</taxon>
        <taxon>Tylenchina</taxon>
        <taxon>Panagrolaimomorpha</taxon>
        <taxon>Strongyloidoidea</taxon>
        <taxon>Strongyloididae</taxon>
        <taxon>Strongyloides</taxon>
    </lineage>
</organism>
<evidence type="ECO:0000313" key="2">
    <source>
        <dbReference type="Proteomes" id="UP000046392"/>
    </source>
</evidence>
<protein>
    <submittedName>
        <fullName evidence="3">Chitin-binding type-2 domain-containing protein</fullName>
    </submittedName>
</protein>
<sequence>MNTMKERRRSKEISSKKMAFVEGNLKESREKNKFYPIEEDDYEDMAIGDSRIYHKSSKNFKNNHDIVPIDVINGLEIIEEVDEKEDNSEEVSNGDSDCDIVELYHSCEKKSTDHRYTNGNRFIIACVDGEPFTRRTYDCDEDPHTNDKINLIKNNENNSENDNSHIFYGVQYNNETFLQISSEEPLQDKSSKVISKKKNDQRKGFLRG</sequence>